<gene>
    <name evidence="2" type="ORF">CLO192961_LOCUS287451</name>
</gene>
<evidence type="ECO:0000313" key="3">
    <source>
        <dbReference type="Proteomes" id="UP000766486"/>
    </source>
</evidence>
<dbReference type="InterPro" id="IPR036188">
    <property type="entry name" value="FAD/NAD-bd_sf"/>
</dbReference>
<name>A0ABY6UJQ7_BIOOC</name>
<dbReference type="PANTHER" id="PTHR38688:SF1">
    <property type="entry name" value="FAD_NAD(P)-BINDING DOMAIN-CONTAINING PROTEIN"/>
    <property type="match status" value="1"/>
</dbReference>
<dbReference type="InterPro" id="IPR053275">
    <property type="entry name" value="Agnestin_monoxygenase"/>
</dbReference>
<evidence type="ECO:0000313" key="2">
    <source>
        <dbReference type="EMBL" id="VUC30470.1"/>
    </source>
</evidence>
<dbReference type="Pfam" id="PF13454">
    <property type="entry name" value="NAD_binding_9"/>
    <property type="match status" value="1"/>
</dbReference>
<dbReference type="SUPFAM" id="SSF51905">
    <property type="entry name" value="FAD/NAD(P)-binding domain"/>
    <property type="match status" value="1"/>
</dbReference>
<protein>
    <recommendedName>
        <fullName evidence="1">FAD-dependent urate hydroxylase HpyO/Asp monooxygenase CreE-like FAD/NAD(P)-binding domain-containing protein</fullName>
    </recommendedName>
</protein>
<evidence type="ECO:0000259" key="1">
    <source>
        <dbReference type="Pfam" id="PF13454"/>
    </source>
</evidence>
<accession>A0ABY6UJQ7</accession>
<reference evidence="2 3" key="1">
    <citation type="submission" date="2019-06" db="EMBL/GenBank/DDBJ databases">
        <authorList>
            <person name="Broberg M."/>
        </authorList>
    </citation>
    <scope>NUCLEOTIDE SEQUENCE [LARGE SCALE GENOMIC DNA]</scope>
</reference>
<dbReference type="Gene3D" id="3.50.50.60">
    <property type="entry name" value="FAD/NAD(P)-binding domain"/>
    <property type="match status" value="1"/>
</dbReference>
<comment type="caution">
    <text evidence="2">The sequence shown here is derived from an EMBL/GenBank/DDBJ whole genome shotgun (WGS) entry which is preliminary data.</text>
</comment>
<keyword evidence="3" id="KW-1185">Reference proteome</keyword>
<dbReference type="EMBL" id="CABFNS010000820">
    <property type="protein sequence ID" value="VUC30470.1"/>
    <property type="molecule type" value="Genomic_DNA"/>
</dbReference>
<sequence length="455" mass="49860">MRPTSIGRVSTSRSSLAFRAVRILASGSSNVCERRRWVFNAAKTTTVESIVVGGGPGGIAAVGNLLDNLPGKLPQLWVDPHFAGGRVGAKYREVPSNTKVALFLQFAEAVAPFRQILEKTPAPNAATALQKLAQDKGCELGHAADLCLMLTEGLQEHYPNEVEQHRGEVEKAVLDEQTNTWTVNLDDGRVFNTDRLVLCTGSSPITSPLPILKQLSDSAPSTALTPLHLDTALKPSLLSQTIDPSSQATVGVVGASHSAILVLMNLYKMISSGSHPNLRVKWFTRHKSLRYAEQKDGWILYDNTGLKGDAAQWARDSLEEEVFEQSPVSRVITRFWTGGENGAEESIYKAELPSCTHVVQAIGYKRDALPRLMVKEKSEFTPRHLTIEHDALTGRFRQIDHSGEKGKVFVPNLFGAGIAFPETVTDPAGNVESAVGFWKFMRFLKRVVPEWVSKP</sequence>
<feature type="domain" description="FAD-dependent urate hydroxylase HpyO/Asp monooxygenase CreE-like FAD/NAD(P)-binding" evidence="1">
    <location>
        <begin position="51"/>
        <end position="202"/>
    </location>
</feature>
<dbReference type="Proteomes" id="UP000766486">
    <property type="component" value="Unassembled WGS sequence"/>
</dbReference>
<proteinExistence type="predicted"/>
<dbReference type="InterPro" id="IPR038732">
    <property type="entry name" value="HpyO/CreE_NAD-binding"/>
</dbReference>
<organism evidence="2 3">
    <name type="scientific">Bionectria ochroleuca</name>
    <name type="common">Gliocladium roseum</name>
    <dbReference type="NCBI Taxonomy" id="29856"/>
    <lineage>
        <taxon>Eukaryota</taxon>
        <taxon>Fungi</taxon>
        <taxon>Dikarya</taxon>
        <taxon>Ascomycota</taxon>
        <taxon>Pezizomycotina</taxon>
        <taxon>Sordariomycetes</taxon>
        <taxon>Hypocreomycetidae</taxon>
        <taxon>Hypocreales</taxon>
        <taxon>Bionectriaceae</taxon>
        <taxon>Clonostachys</taxon>
    </lineage>
</organism>
<dbReference type="PANTHER" id="PTHR38688">
    <property type="entry name" value="PYR_REDOX_2 DOMAIN-CONTAINING PROTEIN"/>
    <property type="match status" value="1"/>
</dbReference>